<dbReference type="PANTHER" id="PTHR35472:SF4">
    <property type="entry name" value="DUF19 DOMAIN-CONTAINING PROTEIN"/>
    <property type="match status" value="1"/>
</dbReference>
<dbReference type="PANTHER" id="PTHR35472">
    <property type="match status" value="1"/>
</dbReference>
<dbReference type="AlphaFoldDB" id="A0A2N9ER87"/>
<gene>
    <name evidence="2" type="ORF">FSB_LOCUS4966</name>
</gene>
<evidence type="ECO:0000256" key="1">
    <source>
        <dbReference type="SAM" id="SignalP"/>
    </source>
</evidence>
<dbReference type="InterPro" id="IPR055317">
    <property type="entry name" value="CLE14-like"/>
</dbReference>
<proteinExistence type="predicted"/>
<keyword evidence="1" id="KW-0732">Signal</keyword>
<name>A0A2N9ER87_FAGSY</name>
<dbReference type="EMBL" id="OIVN01000251">
    <property type="protein sequence ID" value="SPC77084.1"/>
    <property type="molecule type" value="Genomic_DNA"/>
</dbReference>
<feature type="signal peptide" evidence="1">
    <location>
        <begin position="1"/>
        <end position="25"/>
    </location>
</feature>
<accession>A0A2N9ER87</accession>
<evidence type="ECO:0000313" key="2">
    <source>
        <dbReference type="EMBL" id="SPC77084.1"/>
    </source>
</evidence>
<sequence>MRIHYLKLSFVVFVITLAISQQSNCRHIYTSKSEEAKPTDKYSWHFSAKAPEGSGKDDIDPIYGVSLRAVPTGPNPLHN</sequence>
<feature type="chain" id="PRO_5014757410" evidence="1">
    <location>
        <begin position="26"/>
        <end position="79"/>
    </location>
</feature>
<protein>
    <submittedName>
        <fullName evidence="2">Uncharacterized protein</fullName>
    </submittedName>
</protein>
<organism evidence="2">
    <name type="scientific">Fagus sylvatica</name>
    <name type="common">Beechnut</name>
    <dbReference type="NCBI Taxonomy" id="28930"/>
    <lineage>
        <taxon>Eukaryota</taxon>
        <taxon>Viridiplantae</taxon>
        <taxon>Streptophyta</taxon>
        <taxon>Embryophyta</taxon>
        <taxon>Tracheophyta</taxon>
        <taxon>Spermatophyta</taxon>
        <taxon>Magnoliopsida</taxon>
        <taxon>eudicotyledons</taxon>
        <taxon>Gunneridae</taxon>
        <taxon>Pentapetalae</taxon>
        <taxon>rosids</taxon>
        <taxon>fabids</taxon>
        <taxon>Fagales</taxon>
        <taxon>Fagaceae</taxon>
        <taxon>Fagus</taxon>
    </lineage>
</organism>
<reference evidence="2" key="1">
    <citation type="submission" date="2018-02" db="EMBL/GenBank/DDBJ databases">
        <authorList>
            <person name="Cohen D.B."/>
            <person name="Kent A.D."/>
        </authorList>
    </citation>
    <scope>NUCLEOTIDE SEQUENCE</scope>
</reference>